<dbReference type="InterPro" id="IPR013809">
    <property type="entry name" value="ENTH"/>
</dbReference>
<dbReference type="GO" id="GO:0030136">
    <property type="term" value="C:clathrin-coated vesicle"/>
    <property type="evidence" value="ECO:0007669"/>
    <property type="project" value="UniProtKB-SubCell"/>
</dbReference>
<dbReference type="GO" id="GO:0005546">
    <property type="term" value="F:phosphatidylinositol-4,5-bisphosphate binding"/>
    <property type="evidence" value="ECO:0007669"/>
    <property type="project" value="TreeGrafter"/>
</dbReference>
<gene>
    <name evidence="10" type="ORF">KK1_041650</name>
</gene>
<dbReference type="GO" id="GO:0005905">
    <property type="term" value="C:clathrin-coated pit"/>
    <property type="evidence" value="ECO:0007669"/>
    <property type="project" value="UniProtKB-SubCell"/>
</dbReference>
<dbReference type="GO" id="GO:0005794">
    <property type="term" value="C:Golgi apparatus"/>
    <property type="evidence" value="ECO:0007669"/>
    <property type="project" value="UniProtKB-SubCell"/>
</dbReference>
<keyword evidence="5" id="KW-0333">Golgi apparatus</keyword>
<comment type="subcellular location">
    <subcellularLocation>
        <location evidence="1">Cytoplasmic vesicle</location>
        <location evidence="1">Clathrin-coated vesicle</location>
    </subcellularLocation>
    <subcellularLocation>
        <location evidence="2">Golgi apparatus</location>
    </subcellularLocation>
    <subcellularLocation>
        <location evidence="3">Membrane</location>
        <location evidence="3">Clathrin-coated pit</location>
    </subcellularLocation>
</comment>
<dbReference type="Proteomes" id="UP000075243">
    <property type="component" value="Unassembled WGS sequence"/>
</dbReference>
<dbReference type="STRING" id="3821.A0A151R3S9"/>
<dbReference type="SUPFAM" id="SSF89009">
    <property type="entry name" value="GAT-like domain"/>
    <property type="match status" value="1"/>
</dbReference>
<evidence type="ECO:0000256" key="4">
    <source>
        <dbReference type="ARBA" id="ARBA00022583"/>
    </source>
</evidence>
<dbReference type="GO" id="GO:0032050">
    <property type="term" value="F:clathrin heavy chain binding"/>
    <property type="evidence" value="ECO:0007669"/>
    <property type="project" value="TreeGrafter"/>
</dbReference>
<dbReference type="PANTHER" id="PTHR22951:SF19">
    <property type="entry name" value="OS08G0467300 PROTEIN"/>
    <property type="match status" value="1"/>
</dbReference>
<dbReference type="EMBL" id="KQ484132">
    <property type="protein sequence ID" value="KYP37186.1"/>
    <property type="molecule type" value="Genomic_DNA"/>
</dbReference>
<sequence>MRLWKKAAGALKDRYSILIAKLSPSGPCKNPGLETVIIKATSHDEQCMDYKSVQRVFKWLRTSPLYLKPLLCILSTRMEKTRSWVVALKGLMLIHGVFCFDLPAVQKMGRLPFDLTHFSDGHINPHKAWVFNAFVRSYFAYLDHKSSFVRFEATKEDKSVMEELQSLETMLGLIDLLLEIKPRIPHMNIVLILEAMDCVMDEVLELYSKFSKRVHLVLWRIIDTGGKEEASIGLEVVKKVQMQGGKMTMYFDFCRDIGVLNISDCPEILRIDEKDIHELQTIRDGGVSERKNLEGNNGDDNGVATYENNNAIVVRDRGATATISEQKQSNLRTVITDQWEVFDDDLIVDVTDSPSNGTSVPIITTNNPFVDSLSIVPHIPICSNYVLPDLIIL</sequence>
<dbReference type="InterPro" id="IPR048050">
    <property type="entry name" value="ANTH_N_plant"/>
</dbReference>
<dbReference type="Gene3D" id="1.20.58.150">
    <property type="entry name" value="ANTH domain"/>
    <property type="match status" value="1"/>
</dbReference>
<dbReference type="InterPro" id="IPR011417">
    <property type="entry name" value="ANTH_dom"/>
</dbReference>
<dbReference type="GO" id="GO:0000149">
    <property type="term" value="F:SNARE binding"/>
    <property type="evidence" value="ECO:0007669"/>
    <property type="project" value="TreeGrafter"/>
</dbReference>
<evidence type="ECO:0000256" key="7">
    <source>
        <dbReference type="ARBA" id="ARBA00023176"/>
    </source>
</evidence>
<dbReference type="OrthoDB" id="682511at2759"/>
<dbReference type="SUPFAM" id="SSF48464">
    <property type="entry name" value="ENTH/VHS domain"/>
    <property type="match status" value="1"/>
</dbReference>
<dbReference type="Gramene" id="C.cajan_38461.t">
    <property type="protein sequence ID" value="C.cajan_38461.t.cds1"/>
    <property type="gene ID" value="C.cajan_38461"/>
</dbReference>
<dbReference type="GO" id="GO:0048268">
    <property type="term" value="P:clathrin coat assembly"/>
    <property type="evidence" value="ECO:0007669"/>
    <property type="project" value="InterPro"/>
</dbReference>
<dbReference type="Gene3D" id="1.25.40.90">
    <property type="match status" value="1"/>
</dbReference>
<dbReference type="GO" id="GO:0006900">
    <property type="term" value="P:vesicle budding from membrane"/>
    <property type="evidence" value="ECO:0007669"/>
    <property type="project" value="TreeGrafter"/>
</dbReference>
<dbReference type="InterPro" id="IPR014712">
    <property type="entry name" value="ANTH_dom_sf"/>
</dbReference>
<proteinExistence type="predicted"/>
<evidence type="ECO:0000256" key="1">
    <source>
        <dbReference type="ARBA" id="ARBA00004132"/>
    </source>
</evidence>
<keyword evidence="8" id="KW-0968">Cytoplasmic vesicle</keyword>
<evidence type="ECO:0000256" key="5">
    <source>
        <dbReference type="ARBA" id="ARBA00023034"/>
    </source>
</evidence>
<name>A0A151R3S9_CAJCA</name>
<evidence type="ECO:0000256" key="3">
    <source>
        <dbReference type="ARBA" id="ARBA00004600"/>
    </source>
</evidence>
<evidence type="ECO:0000256" key="6">
    <source>
        <dbReference type="ARBA" id="ARBA00023136"/>
    </source>
</evidence>
<feature type="domain" description="ENTH" evidence="9">
    <location>
        <begin position="25"/>
        <end position="156"/>
    </location>
</feature>
<dbReference type="Pfam" id="PF07651">
    <property type="entry name" value="ANTH"/>
    <property type="match status" value="1"/>
</dbReference>
<keyword evidence="11" id="KW-1185">Reference proteome</keyword>
<dbReference type="AlphaFoldDB" id="A0A151R3S9"/>
<dbReference type="GO" id="GO:0072583">
    <property type="term" value="P:clathrin-dependent endocytosis"/>
    <property type="evidence" value="ECO:0007669"/>
    <property type="project" value="InterPro"/>
</dbReference>
<organism evidence="10 11">
    <name type="scientific">Cajanus cajan</name>
    <name type="common">Pigeon pea</name>
    <name type="synonym">Cajanus indicus</name>
    <dbReference type="NCBI Taxonomy" id="3821"/>
    <lineage>
        <taxon>Eukaryota</taxon>
        <taxon>Viridiplantae</taxon>
        <taxon>Streptophyta</taxon>
        <taxon>Embryophyta</taxon>
        <taxon>Tracheophyta</taxon>
        <taxon>Spermatophyta</taxon>
        <taxon>Magnoliopsida</taxon>
        <taxon>eudicotyledons</taxon>
        <taxon>Gunneridae</taxon>
        <taxon>Pentapetalae</taxon>
        <taxon>rosids</taxon>
        <taxon>fabids</taxon>
        <taxon>Fabales</taxon>
        <taxon>Fabaceae</taxon>
        <taxon>Papilionoideae</taxon>
        <taxon>50 kb inversion clade</taxon>
        <taxon>NPAAA clade</taxon>
        <taxon>indigoferoid/millettioid clade</taxon>
        <taxon>Phaseoleae</taxon>
        <taxon>Cajanus</taxon>
    </lineage>
</organism>
<evidence type="ECO:0000259" key="9">
    <source>
        <dbReference type="PROSITE" id="PS50942"/>
    </source>
</evidence>
<accession>A0A151R3S9</accession>
<keyword evidence="4" id="KW-0254">Endocytosis</keyword>
<dbReference type="GO" id="GO:0005545">
    <property type="term" value="F:1-phosphatidylinositol binding"/>
    <property type="evidence" value="ECO:0007669"/>
    <property type="project" value="InterPro"/>
</dbReference>
<dbReference type="InterPro" id="IPR008942">
    <property type="entry name" value="ENTH_VHS"/>
</dbReference>
<dbReference type="PANTHER" id="PTHR22951">
    <property type="entry name" value="CLATHRIN ASSEMBLY PROTEIN"/>
    <property type="match status" value="1"/>
</dbReference>
<evidence type="ECO:0000256" key="2">
    <source>
        <dbReference type="ARBA" id="ARBA00004555"/>
    </source>
</evidence>
<reference evidence="10" key="1">
    <citation type="journal article" date="2012" name="Nat. Biotechnol.">
        <title>Draft genome sequence of pigeonpea (Cajanus cajan), an orphan legume crop of resource-poor farmers.</title>
        <authorList>
            <person name="Varshney R.K."/>
            <person name="Chen W."/>
            <person name="Li Y."/>
            <person name="Bharti A.K."/>
            <person name="Saxena R.K."/>
            <person name="Schlueter J.A."/>
            <person name="Donoghue M.T."/>
            <person name="Azam S."/>
            <person name="Fan G."/>
            <person name="Whaley A.M."/>
            <person name="Farmer A.D."/>
            <person name="Sheridan J."/>
            <person name="Iwata A."/>
            <person name="Tuteja R."/>
            <person name="Penmetsa R.V."/>
            <person name="Wu W."/>
            <person name="Upadhyaya H.D."/>
            <person name="Yang S.P."/>
            <person name="Shah T."/>
            <person name="Saxena K.B."/>
            <person name="Michael T."/>
            <person name="McCombie W.R."/>
            <person name="Yang B."/>
            <person name="Zhang G."/>
            <person name="Yang H."/>
            <person name="Wang J."/>
            <person name="Spillane C."/>
            <person name="Cook D.R."/>
            <person name="May G.D."/>
            <person name="Xu X."/>
            <person name="Jackson S.A."/>
        </authorList>
    </citation>
    <scope>NUCLEOTIDE SEQUENCE [LARGE SCALE GENOMIC DNA]</scope>
</reference>
<evidence type="ECO:0000256" key="8">
    <source>
        <dbReference type="ARBA" id="ARBA00023329"/>
    </source>
</evidence>
<keyword evidence="6" id="KW-0472">Membrane</keyword>
<evidence type="ECO:0000313" key="10">
    <source>
        <dbReference type="EMBL" id="KYP37186.1"/>
    </source>
</evidence>
<dbReference type="PROSITE" id="PS50942">
    <property type="entry name" value="ENTH"/>
    <property type="match status" value="1"/>
</dbReference>
<dbReference type="InterPro" id="IPR045192">
    <property type="entry name" value="AP180-like"/>
</dbReference>
<dbReference type="OMA" id="SHDEQCM"/>
<dbReference type="FunFam" id="1.25.40.90:FF:000027">
    <property type="entry name" value="Putative clathrin assembly protein"/>
    <property type="match status" value="1"/>
</dbReference>
<evidence type="ECO:0000313" key="11">
    <source>
        <dbReference type="Proteomes" id="UP000075243"/>
    </source>
</evidence>
<protein>
    <submittedName>
        <fullName evidence="10">Clathrin assembly protein At1g25240 family</fullName>
    </submittedName>
</protein>
<keyword evidence="7" id="KW-0168">Coated pit</keyword>
<dbReference type="CDD" id="cd16987">
    <property type="entry name" value="ANTH_N_AP180_plant"/>
    <property type="match status" value="1"/>
</dbReference>